<evidence type="ECO:0000256" key="1">
    <source>
        <dbReference type="SAM" id="SignalP"/>
    </source>
</evidence>
<organism evidence="3 4">
    <name type="scientific">Maribellus luteus</name>
    <dbReference type="NCBI Taxonomy" id="2305463"/>
    <lineage>
        <taxon>Bacteria</taxon>
        <taxon>Pseudomonadati</taxon>
        <taxon>Bacteroidota</taxon>
        <taxon>Bacteroidia</taxon>
        <taxon>Marinilabiliales</taxon>
        <taxon>Prolixibacteraceae</taxon>
        <taxon>Maribellus</taxon>
    </lineage>
</organism>
<dbReference type="CDD" id="cd16027">
    <property type="entry name" value="SGSH"/>
    <property type="match status" value="1"/>
</dbReference>
<dbReference type="InterPro" id="IPR017850">
    <property type="entry name" value="Alkaline_phosphatase_core_sf"/>
</dbReference>
<dbReference type="OrthoDB" id="9765065at2"/>
<dbReference type="AlphaFoldDB" id="A0A399SZ18"/>
<evidence type="ECO:0000313" key="4">
    <source>
        <dbReference type="Proteomes" id="UP000265926"/>
    </source>
</evidence>
<comment type="caution">
    <text evidence="3">The sequence shown here is derived from an EMBL/GenBank/DDBJ whole genome shotgun (WGS) entry which is preliminary data.</text>
</comment>
<dbReference type="EMBL" id="QWGR01000007">
    <property type="protein sequence ID" value="RIJ47585.1"/>
    <property type="molecule type" value="Genomic_DNA"/>
</dbReference>
<reference evidence="3 4" key="1">
    <citation type="submission" date="2018-08" db="EMBL/GenBank/DDBJ databases">
        <title>Pallidiluteibacterium maritimus gen. nov., sp. nov., isolated from coastal sediment.</title>
        <authorList>
            <person name="Zhou L.Y."/>
        </authorList>
    </citation>
    <scope>NUCLEOTIDE SEQUENCE [LARGE SCALE GENOMIC DNA]</scope>
    <source>
        <strain evidence="3 4">XSD2</strain>
    </source>
</reference>
<dbReference type="Proteomes" id="UP000265926">
    <property type="component" value="Unassembled WGS sequence"/>
</dbReference>
<dbReference type="SUPFAM" id="SSF53649">
    <property type="entry name" value="Alkaline phosphatase-like"/>
    <property type="match status" value="1"/>
</dbReference>
<feature type="domain" description="Sulfatase N-terminal" evidence="2">
    <location>
        <begin position="30"/>
        <end position="321"/>
    </location>
</feature>
<feature type="signal peptide" evidence="1">
    <location>
        <begin position="1"/>
        <end position="18"/>
    </location>
</feature>
<accession>A0A399SZ18</accession>
<evidence type="ECO:0000259" key="2">
    <source>
        <dbReference type="Pfam" id="PF00884"/>
    </source>
</evidence>
<feature type="chain" id="PRO_5017387573" evidence="1">
    <location>
        <begin position="19"/>
        <end position="535"/>
    </location>
</feature>
<dbReference type="InterPro" id="IPR000917">
    <property type="entry name" value="Sulfatase_N"/>
</dbReference>
<dbReference type="RefSeq" id="WP_119438471.1">
    <property type="nucleotide sequence ID" value="NZ_QWGR01000007.1"/>
</dbReference>
<dbReference type="Gene3D" id="3.40.720.10">
    <property type="entry name" value="Alkaline Phosphatase, subunit A"/>
    <property type="match status" value="1"/>
</dbReference>
<evidence type="ECO:0000313" key="3">
    <source>
        <dbReference type="EMBL" id="RIJ47585.1"/>
    </source>
</evidence>
<sequence length="535" mass="61141">MNLNRLFLLLTMCSLLFACTEKQTTEKTRPNILFCIADDASYKHMGAYGCAWVNTPAFDKIAQQGILFANAYTPNAKCAPSRSCIVTGRNSWQLEEAGNHWSYFPVKFKTYAESLEENGYFVGYTAKGVAPVVAKTESGENRLLLGKAYNSERCTPPTSQISNIDYAANFEKFLKEKPGDQPFCFWYGGMEPHRRYEYGSGIAKGNKNPEDVDEVFSFWPDKESTRTDMLDYAFEIEYFDSHLGKMLAVLEEQGMLDNTLIVVTSDNGMPFPRVKGQAYEYSNHLPMAVMWKEGIKKPGRIVEDFVSFIDFAPTFLEVAGIEQQASQMQTIQGKSLTDLLYNKRNSQKRDHVLIGKERHDVGRPDDVGYPIRGIRKGDYLFLHNYKTDRWPSGNPETGYLNCDGGATKSQILADRRETGSNQFWSYCFGKRPEREIYNVKNDPDCIVNLINEPSLQPLILELENQLVTELTKQQDPRMLGKGDIFDRYLYSYKADVDFYNRFMRGEEVNAGWVNKSDFESQEQMEIILKNISATH</sequence>
<dbReference type="PANTHER" id="PTHR43751">
    <property type="entry name" value="SULFATASE"/>
    <property type="match status" value="1"/>
</dbReference>
<dbReference type="PANTHER" id="PTHR43751:SF1">
    <property type="entry name" value="SULFATASE ATSG-RELATED"/>
    <property type="match status" value="1"/>
</dbReference>
<keyword evidence="4" id="KW-1185">Reference proteome</keyword>
<keyword evidence="1" id="KW-0732">Signal</keyword>
<proteinExistence type="predicted"/>
<protein>
    <submittedName>
        <fullName evidence="3">Heparan N-sulfatase</fullName>
    </submittedName>
</protein>
<dbReference type="InterPro" id="IPR052701">
    <property type="entry name" value="GAG_Ulvan_Degrading_Sulfatases"/>
</dbReference>
<dbReference type="Pfam" id="PF00884">
    <property type="entry name" value="Sulfatase"/>
    <property type="match status" value="1"/>
</dbReference>
<name>A0A399SZ18_9BACT</name>
<dbReference type="PROSITE" id="PS51257">
    <property type="entry name" value="PROKAR_LIPOPROTEIN"/>
    <property type="match status" value="1"/>
</dbReference>
<gene>
    <name evidence="3" type="ORF">D1614_13435</name>
</gene>